<accession>A0A1H9EKR4</accession>
<dbReference type="InParanoid" id="A0A1H9EKR4"/>
<gene>
    <name evidence="6" type="primary">ftsA</name>
    <name evidence="10" type="ORF">SAMN05444359_107113</name>
</gene>
<name>A0A1H9EKR4_9BACT</name>
<keyword evidence="8" id="KW-0175">Coiled coil</keyword>
<evidence type="ECO:0000256" key="5">
    <source>
        <dbReference type="ARBA" id="ARBA00023306"/>
    </source>
</evidence>
<evidence type="ECO:0000256" key="1">
    <source>
        <dbReference type="ARBA" id="ARBA00007381"/>
    </source>
</evidence>
<dbReference type="NCBIfam" id="TIGR01174">
    <property type="entry name" value="ftsA"/>
    <property type="match status" value="1"/>
</dbReference>
<keyword evidence="2 6" id="KW-1003">Cell membrane</keyword>
<keyword evidence="4 6" id="KW-0472">Membrane</keyword>
<dbReference type="PANTHER" id="PTHR32432:SF4">
    <property type="entry name" value="CELL DIVISION PROTEIN FTSA"/>
    <property type="match status" value="1"/>
</dbReference>
<dbReference type="SMART" id="SM00842">
    <property type="entry name" value="FtsA"/>
    <property type="match status" value="1"/>
</dbReference>
<dbReference type="OrthoDB" id="9768127at2"/>
<dbReference type="SUPFAM" id="SSF53067">
    <property type="entry name" value="Actin-like ATPase domain"/>
    <property type="match status" value="2"/>
</dbReference>
<keyword evidence="3 6" id="KW-0132">Cell division</keyword>
<dbReference type="GO" id="GO:0009898">
    <property type="term" value="C:cytoplasmic side of plasma membrane"/>
    <property type="evidence" value="ECO:0007669"/>
    <property type="project" value="UniProtKB-UniRule"/>
</dbReference>
<dbReference type="Gene3D" id="3.30.420.40">
    <property type="match status" value="2"/>
</dbReference>
<comment type="function">
    <text evidence="6 7">Cell division protein that is involved in the assembly of the Z ring. May serve as a membrane anchor for the Z ring.</text>
</comment>
<dbReference type="Pfam" id="PF14450">
    <property type="entry name" value="FtsA"/>
    <property type="match status" value="1"/>
</dbReference>
<dbReference type="Pfam" id="PF02491">
    <property type="entry name" value="SHS2_FTSA"/>
    <property type="match status" value="1"/>
</dbReference>
<dbReference type="PANTHER" id="PTHR32432">
    <property type="entry name" value="CELL DIVISION PROTEIN FTSA-RELATED"/>
    <property type="match status" value="1"/>
</dbReference>
<organism evidence="10 11">
    <name type="scientific">Neolewinella agarilytica</name>
    <dbReference type="NCBI Taxonomy" id="478744"/>
    <lineage>
        <taxon>Bacteria</taxon>
        <taxon>Pseudomonadati</taxon>
        <taxon>Bacteroidota</taxon>
        <taxon>Saprospiria</taxon>
        <taxon>Saprospirales</taxon>
        <taxon>Lewinellaceae</taxon>
        <taxon>Neolewinella</taxon>
    </lineage>
</organism>
<proteinExistence type="inferred from homology"/>
<dbReference type="RefSeq" id="WP_090167228.1">
    <property type="nucleotide sequence ID" value="NZ_FOFB01000007.1"/>
</dbReference>
<comment type="subcellular location">
    <subcellularLocation>
        <location evidence="6">Cell membrane</location>
        <topology evidence="6">Peripheral membrane protein</topology>
        <orientation evidence="6">Cytoplasmic side</orientation>
    </subcellularLocation>
    <text evidence="6">Localizes to the Z ring in an FtsZ-dependent manner. Targeted to the membrane through a conserved C-terminal amphipathic helix.</text>
</comment>
<comment type="similarity">
    <text evidence="6 7">Belongs to the FtsA/MreB family.</text>
</comment>
<evidence type="ECO:0000256" key="4">
    <source>
        <dbReference type="ARBA" id="ARBA00023136"/>
    </source>
</evidence>
<dbReference type="AlphaFoldDB" id="A0A1H9EKR4"/>
<dbReference type="Gene3D" id="3.30.1490.110">
    <property type="match status" value="1"/>
</dbReference>
<dbReference type="InterPro" id="IPR018181">
    <property type="entry name" value="Heat_shock_70_CS"/>
</dbReference>
<dbReference type="HAMAP" id="MF_02033">
    <property type="entry name" value="FtsA"/>
    <property type="match status" value="1"/>
</dbReference>
<evidence type="ECO:0000256" key="3">
    <source>
        <dbReference type="ARBA" id="ARBA00022618"/>
    </source>
</evidence>
<keyword evidence="5 6" id="KW-0131">Cell cycle</keyword>
<dbReference type="GO" id="GO:0032153">
    <property type="term" value="C:cell division site"/>
    <property type="evidence" value="ECO:0007669"/>
    <property type="project" value="UniProtKB-UniRule"/>
</dbReference>
<sequence>MTDTTQTQIIAALDIGTTKVCALVGQRDAHGRLEILGTGKVESEGVMRGVVSNIEKTIRAISEARDLAEKASGTTFDIVHVGIAGQHIKSLQHRGMLVRDDAQSEISQRDIDRLISDMHKLVLPPGDKILHVIPQEYTVDSEQGIVDPIGMSGSRLEANFHIITGQITASNNINRCVDRAGLEMASVTLEPIASAASVLYADEKKAGVALVDIGGGTTDITIFKDGIIRHTAVIPFGGNVFTKDIKAGCTVMEEHAEKLKVNYGCALATEVFENRLIVIPGLRGREPKEISEKNLALIIQARAEEILDHVMWEIRRAGFEGKELIGGIVLTGGGALLKDLDKLTELHTGMTARIGTPIEHLAHGYQERLTSPIYATGVGLLLQGFADIDAGKVIPAIARKKAEAEAKAKAEAEEAARAQEQAKEEEALAGGSKWFDNVFKKTKEWFEAEPDSDF</sequence>
<evidence type="ECO:0000256" key="7">
    <source>
        <dbReference type="PIRNR" id="PIRNR003101"/>
    </source>
</evidence>
<dbReference type="PIRSF" id="PIRSF003101">
    <property type="entry name" value="FtsA"/>
    <property type="match status" value="1"/>
</dbReference>
<comment type="similarity">
    <text evidence="1">Belongs to the heat shock protein 70 family.</text>
</comment>
<protein>
    <recommendedName>
        <fullName evidence="6 7">Cell division protein FtsA</fullName>
    </recommendedName>
</protein>
<keyword evidence="11" id="KW-1185">Reference proteome</keyword>
<dbReference type="InterPro" id="IPR043129">
    <property type="entry name" value="ATPase_NBD"/>
</dbReference>
<evidence type="ECO:0000256" key="8">
    <source>
        <dbReference type="SAM" id="Coils"/>
    </source>
</evidence>
<evidence type="ECO:0000259" key="9">
    <source>
        <dbReference type="SMART" id="SM00842"/>
    </source>
</evidence>
<dbReference type="InterPro" id="IPR003494">
    <property type="entry name" value="SHS2_FtsA"/>
</dbReference>
<dbReference type="GO" id="GO:0043093">
    <property type="term" value="P:FtsZ-dependent cytokinesis"/>
    <property type="evidence" value="ECO:0007669"/>
    <property type="project" value="UniProtKB-UniRule"/>
</dbReference>
<dbReference type="CDD" id="cd24048">
    <property type="entry name" value="ASKHA_NBD_FtsA"/>
    <property type="match status" value="1"/>
</dbReference>
<dbReference type="FunCoup" id="A0A1H9EKR4">
    <property type="interactions" value="202"/>
</dbReference>
<evidence type="ECO:0000313" key="10">
    <source>
        <dbReference type="EMBL" id="SEQ26192.1"/>
    </source>
</evidence>
<evidence type="ECO:0000256" key="2">
    <source>
        <dbReference type="ARBA" id="ARBA00022475"/>
    </source>
</evidence>
<dbReference type="STRING" id="478744.SAMN05444359_107113"/>
<feature type="domain" description="SHS2" evidence="9">
    <location>
        <begin position="10"/>
        <end position="198"/>
    </location>
</feature>
<evidence type="ECO:0000256" key="6">
    <source>
        <dbReference type="HAMAP-Rule" id="MF_02033"/>
    </source>
</evidence>
<feature type="coiled-coil region" evidence="8">
    <location>
        <begin position="399"/>
        <end position="429"/>
    </location>
</feature>
<evidence type="ECO:0000313" key="11">
    <source>
        <dbReference type="Proteomes" id="UP000199021"/>
    </source>
</evidence>
<dbReference type="Proteomes" id="UP000199021">
    <property type="component" value="Unassembled WGS sequence"/>
</dbReference>
<reference evidence="11" key="1">
    <citation type="submission" date="2016-10" db="EMBL/GenBank/DDBJ databases">
        <authorList>
            <person name="Varghese N."/>
            <person name="Submissions S."/>
        </authorList>
    </citation>
    <scope>NUCLEOTIDE SEQUENCE [LARGE SCALE GENOMIC DNA]</scope>
    <source>
        <strain evidence="11">DSM 24740</strain>
    </source>
</reference>
<comment type="subunit">
    <text evidence="6">Self-interacts. Interacts with FtsZ.</text>
</comment>
<dbReference type="InterPro" id="IPR020823">
    <property type="entry name" value="Cell_div_FtsA"/>
</dbReference>
<dbReference type="InterPro" id="IPR050696">
    <property type="entry name" value="FtsA/MreB"/>
</dbReference>
<dbReference type="EMBL" id="FOFB01000007">
    <property type="protein sequence ID" value="SEQ26192.1"/>
    <property type="molecule type" value="Genomic_DNA"/>
</dbReference>
<dbReference type="PROSITE" id="PS00329">
    <property type="entry name" value="HSP70_2"/>
    <property type="match status" value="1"/>
</dbReference>